<feature type="domain" description="Nudix hydrolase" evidence="4">
    <location>
        <begin position="14"/>
        <end position="149"/>
    </location>
</feature>
<evidence type="ECO:0000313" key="5">
    <source>
        <dbReference type="EMBL" id="EFH86428.1"/>
    </source>
</evidence>
<evidence type="ECO:0000256" key="1">
    <source>
        <dbReference type="ARBA" id="ARBA00001946"/>
    </source>
</evidence>
<dbReference type="GO" id="GO:0016462">
    <property type="term" value="F:pyrophosphatase activity"/>
    <property type="evidence" value="ECO:0007669"/>
    <property type="project" value="UniProtKB-ARBA"/>
</dbReference>
<evidence type="ECO:0000259" key="4">
    <source>
        <dbReference type="PROSITE" id="PS51462"/>
    </source>
</evidence>
<keyword evidence="2 3" id="KW-0378">Hydrolase</keyword>
<protein>
    <submittedName>
        <fullName evidence="5">NUDIX hydrolase</fullName>
    </submittedName>
</protein>
<dbReference type="InterPro" id="IPR020476">
    <property type="entry name" value="Nudix_hydrolase"/>
</dbReference>
<dbReference type="SUPFAM" id="SSF55811">
    <property type="entry name" value="Nudix"/>
    <property type="match status" value="1"/>
</dbReference>
<evidence type="ECO:0000256" key="2">
    <source>
        <dbReference type="ARBA" id="ARBA00022801"/>
    </source>
</evidence>
<dbReference type="PROSITE" id="PS00893">
    <property type="entry name" value="NUDIX_BOX"/>
    <property type="match status" value="1"/>
</dbReference>
<reference evidence="5 6" key="1">
    <citation type="journal article" date="2011" name="Stand. Genomic Sci.">
        <title>Non-contiguous finished genome sequence and contextual data of the filamentous soil bacterium Ktedonobacter racemifer type strain (SOSP1-21).</title>
        <authorList>
            <person name="Chang Y.J."/>
            <person name="Land M."/>
            <person name="Hauser L."/>
            <person name="Chertkov O."/>
            <person name="Del Rio T.G."/>
            <person name="Nolan M."/>
            <person name="Copeland A."/>
            <person name="Tice H."/>
            <person name="Cheng J.F."/>
            <person name="Lucas S."/>
            <person name="Han C."/>
            <person name="Goodwin L."/>
            <person name="Pitluck S."/>
            <person name="Ivanova N."/>
            <person name="Ovchinikova G."/>
            <person name="Pati A."/>
            <person name="Chen A."/>
            <person name="Palaniappan K."/>
            <person name="Mavromatis K."/>
            <person name="Liolios K."/>
            <person name="Brettin T."/>
            <person name="Fiebig A."/>
            <person name="Rohde M."/>
            <person name="Abt B."/>
            <person name="Goker M."/>
            <person name="Detter J.C."/>
            <person name="Woyke T."/>
            <person name="Bristow J."/>
            <person name="Eisen J.A."/>
            <person name="Markowitz V."/>
            <person name="Hugenholtz P."/>
            <person name="Kyrpides N.C."/>
            <person name="Klenk H.P."/>
            <person name="Lapidus A."/>
        </authorList>
    </citation>
    <scope>NUCLEOTIDE SEQUENCE [LARGE SCALE GENOMIC DNA]</scope>
    <source>
        <strain evidence="6">DSM 44963</strain>
    </source>
</reference>
<dbReference type="InParanoid" id="D6TKX8"/>
<dbReference type="RefSeq" id="WP_007910727.1">
    <property type="nucleotide sequence ID" value="NZ_ADVG01000002.1"/>
</dbReference>
<dbReference type="Pfam" id="PF00293">
    <property type="entry name" value="NUDIX"/>
    <property type="match status" value="1"/>
</dbReference>
<dbReference type="PANTHER" id="PTHR11839:SF18">
    <property type="entry name" value="NUDIX HYDROLASE DOMAIN-CONTAINING PROTEIN"/>
    <property type="match status" value="1"/>
</dbReference>
<comment type="similarity">
    <text evidence="3">Belongs to the Nudix hydrolase family.</text>
</comment>
<dbReference type="PANTHER" id="PTHR11839">
    <property type="entry name" value="UDP/ADP-SUGAR PYROPHOSPHATASE"/>
    <property type="match status" value="1"/>
</dbReference>
<dbReference type="Gene3D" id="3.90.79.10">
    <property type="entry name" value="Nucleoside Triphosphate Pyrophosphohydrolase"/>
    <property type="match status" value="1"/>
</dbReference>
<dbReference type="PROSITE" id="PS51462">
    <property type="entry name" value="NUDIX"/>
    <property type="match status" value="1"/>
</dbReference>
<dbReference type="EMBL" id="ADVG01000002">
    <property type="protein sequence ID" value="EFH86428.1"/>
    <property type="molecule type" value="Genomic_DNA"/>
</dbReference>
<sequence length="170" mass="19173">MQQTLATSQPVPQCNNTSVGVIVWHPSYNFVLLQERAKLPIGIAAPAGHIDPGESFREAARRELFEETGLVANTLRLAFEQRLDFACRRPGGTYHDWHVYKTIATGPLTPRMDEVRSLGWYSRASIKKLAERTAAYKRGEIAYRDWEQQPGLEPVWCAIFEALGLLSKDS</sequence>
<dbReference type="GO" id="GO:0006753">
    <property type="term" value="P:nucleoside phosphate metabolic process"/>
    <property type="evidence" value="ECO:0007669"/>
    <property type="project" value="TreeGrafter"/>
</dbReference>
<dbReference type="InterPro" id="IPR015797">
    <property type="entry name" value="NUDIX_hydrolase-like_dom_sf"/>
</dbReference>
<dbReference type="PRINTS" id="PR00502">
    <property type="entry name" value="NUDIXFAMILY"/>
</dbReference>
<organism evidence="5 6">
    <name type="scientific">Ktedonobacter racemifer DSM 44963</name>
    <dbReference type="NCBI Taxonomy" id="485913"/>
    <lineage>
        <taxon>Bacteria</taxon>
        <taxon>Bacillati</taxon>
        <taxon>Chloroflexota</taxon>
        <taxon>Ktedonobacteria</taxon>
        <taxon>Ktedonobacterales</taxon>
        <taxon>Ktedonobacteraceae</taxon>
        <taxon>Ktedonobacter</taxon>
    </lineage>
</organism>
<comment type="caution">
    <text evidence="5">The sequence shown here is derived from an EMBL/GenBank/DDBJ whole genome shotgun (WGS) entry which is preliminary data.</text>
</comment>
<accession>D6TKX8</accession>
<keyword evidence="6" id="KW-1185">Reference proteome</keyword>
<dbReference type="eggNOG" id="COG1443">
    <property type="taxonomic scope" value="Bacteria"/>
</dbReference>
<comment type="cofactor">
    <cofactor evidence="1">
        <name>Mg(2+)</name>
        <dbReference type="ChEBI" id="CHEBI:18420"/>
    </cofactor>
</comment>
<dbReference type="STRING" id="485913.Krac_7726"/>
<name>D6TKX8_KTERA</name>
<dbReference type="AlphaFoldDB" id="D6TKX8"/>
<dbReference type="GO" id="GO:0019693">
    <property type="term" value="P:ribose phosphate metabolic process"/>
    <property type="evidence" value="ECO:0007669"/>
    <property type="project" value="TreeGrafter"/>
</dbReference>
<dbReference type="CDD" id="cd02883">
    <property type="entry name" value="NUDIX_Hydrolase"/>
    <property type="match status" value="1"/>
</dbReference>
<dbReference type="InterPro" id="IPR020084">
    <property type="entry name" value="NUDIX_hydrolase_CS"/>
</dbReference>
<evidence type="ECO:0000313" key="6">
    <source>
        <dbReference type="Proteomes" id="UP000004508"/>
    </source>
</evidence>
<evidence type="ECO:0000256" key="3">
    <source>
        <dbReference type="RuleBase" id="RU003476"/>
    </source>
</evidence>
<gene>
    <name evidence="5" type="ORF">Krac_7726</name>
</gene>
<dbReference type="InterPro" id="IPR000086">
    <property type="entry name" value="NUDIX_hydrolase_dom"/>
</dbReference>
<dbReference type="Proteomes" id="UP000004508">
    <property type="component" value="Unassembled WGS sequence"/>
</dbReference>
<dbReference type="OrthoDB" id="3673675at2"/>
<proteinExistence type="inferred from homology"/>